<dbReference type="AlphaFoldDB" id="I0AIK5"/>
<gene>
    <name evidence="2" type="primary">sqrD</name>
    <name evidence="2" type="ordered locus">IALB_1101</name>
</gene>
<dbReference type="InterPro" id="IPR023753">
    <property type="entry name" value="FAD/NAD-binding_dom"/>
</dbReference>
<dbReference type="eggNOG" id="COG0446">
    <property type="taxonomic scope" value="Bacteria"/>
</dbReference>
<feature type="domain" description="FAD/NAD(P)-binding" evidence="1">
    <location>
        <begin position="3"/>
        <end position="170"/>
    </location>
</feature>
<dbReference type="InterPro" id="IPR036188">
    <property type="entry name" value="FAD/NAD-bd_sf"/>
</dbReference>
<name>I0AIK5_IGNAJ</name>
<dbReference type="PANTHER" id="PTHR43755">
    <property type="match status" value="1"/>
</dbReference>
<keyword evidence="3" id="KW-1185">Reference proteome</keyword>
<evidence type="ECO:0000259" key="1">
    <source>
        <dbReference type="Pfam" id="PF07992"/>
    </source>
</evidence>
<evidence type="ECO:0000313" key="2">
    <source>
        <dbReference type="EMBL" id="AFH48812.1"/>
    </source>
</evidence>
<dbReference type="OrthoDB" id="9781621at2"/>
<dbReference type="EMBL" id="CP003418">
    <property type="protein sequence ID" value="AFH48812.1"/>
    <property type="molecule type" value="Genomic_DNA"/>
</dbReference>
<dbReference type="RefSeq" id="WP_014559967.1">
    <property type="nucleotide sequence ID" value="NC_017464.1"/>
</dbReference>
<accession>I0AIK5</accession>
<dbReference type="PANTHER" id="PTHR43755:SF1">
    <property type="entry name" value="FAD-DEPENDENT PYRIDINE NUCLEOTIDE-DISULPHIDE OXIDOREDUCTASE"/>
    <property type="match status" value="1"/>
</dbReference>
<dbReference type="Proteomes" id="UP000007394">
    <property type="component" value="Chromosome"/>
</dbReference>
<protein>
    <submittedName>
        <fullName evidence="2">Sulfide:quinone oxidoreductase SqrD</fullName>
    </submittedName>
</protein>
<reference evidence="2 3" key="1">
    <citation type="journal article" date="2012" name="Front. Microbiol.">
        <title>Complete genome of Ignavibacterium album, a metabolically versatile, flagellated, facultative anaerobe from the phylum Chlorobi.</title>
        <authorList>
            <person name="Liu Z."/>
            <person name="Frigaard N.-U."/>
            <person name="Vogl K."/>
            <person name="Iino T."/>
            <person name="Ohkuma M."/>
            <person name="Overmann J."/>
            <person name="Bryant D.A."/>
        </authorList>
    </citation>
    <scope>NUCLEOTIDE SEQUENCE [LARGE SCALE GENOMIC DNA]</scope>
    <source>
        <strain evidence="3">DSM 19864 / JCM 16511 / NBRC 101810 / Mat9-16</strain>
    </source>
</reference>
<dbReference type="KEGG" id="ial:IALB_1101"/>
<dbReference type="InterPro" id="IPR052541">
    <property type="entry name" value="SQRD"/>
</dbReference>
<dbReference type="STRING" id="945713.IALB_1101"/>
<proteinExistence type="predicted"/>
<dbReference type="GO" id="GO:0016491">
    <property type="term" value="F:oxidoreductase activity"/>
    <property type="evidence" value="ECO:0007669"/>
    <property type="project" value="InterPro"/>
</dbReference>
<dbReference type="Gene3D" id="3.50.50.100">
    <property type="match status" value="1"/>
</dbReference>
<dbReference type="SUPFAM" id="SSF51905">
    <property type="entry name" value="FAD/NAD(P)-binding domain"/>
    <property type="match status" value="1"/>
</dbReference>
<dbReference type="HOGENOM" id="CLU_030742_5_2_10"/>
<sequence>MARLLILGAGIAGQTAALHARRKLSSKHEVVVVSPNSKWNWIPSNIWVGTGYMKPEQVTFPLAPVYKKTGIIFHQAKAISIHPEGDSTTSMPYVTIEYTDDKVGQTEKITYDYLINATGPKLNFDATKGLGPGKNSLSVCTYLHADETSKHLKEKIERMKKGEKQTFLIGTGHGNCTCQGAAFEYLFNLEFVLRKNNVRDKAEIMWISNESELGDFGMGGMFLKRGGYITHSRIFTESLYTERGIEWITQAHVKEVMPGEVVYENLDGEEKSIKQDFAMLLPPFSGVGMKAYDKNNNDITSDMFLPNGFMIVDADYSKKPYEEWKPSDWPQTYQSPKYKNIFAAGIAFAPPHSISKPMINPNGIPIYPTPPRTGMPSGVMARQIAFNIVDMINGKADEPKRKASLANMGAACIASAGANFFKGTAASMTMYPIIPDFEKYPDTGRDLRYTSGEIGLAGHWIKHFLHFAFIYKAKANPLWIVVPE</sequence>
<dbReference type="Pfam" id="PF07992">
    <property type="entry name" value="Pyr_redox_2"/>
    <property type="match status" value="1"/>
</dbReference>
<evidence type="ECO:0000313" key="3">
    <source>
        <dbReference type="Proteomes" id="UP000007394"/>
    </source>
</evidence>
<dbReference type="PATRIC" id="fig|945713.3.peg.1106"/>
<organism evidence="2 3">
    <name type="scientific">Ignavibacterium album (strain DSM 19864 / JCM 16511 / NBRC 101810 / Mat9-16)</name>
    <dbReference type="NCBI Taxonomy" id="945713"/>
    <lineage>
        <taxon>Bacteria</taxon>
        <taxon>Pseudomonadati</taxon>
        <taxon>Ignavibacteriota</taxon>
        <taxon>Ignavibacteria</taxon>
        <taxon>Ignavibacteriales</taxon>
        <taxon>Ignavibacteriaceae</taxon>
        <taxon>Ignavibacterium</taxon>
    </lineage>
</organism>